<reference evidence="1" key="1">
    <citation type="submission" date="2020-05" db="EMBL/GenBank/DDBJ databases">
        <authorList>
            <person name="Rincon C."/>
            <person name="Sanders R I."/>
            <person name="Robbins C."/>
            <person name="Chaturvedi A."/>
        </authorList>
    </citation>
    <scope>NUCLEOTIDE SEQUENCE</scope>
    <source>
        <strain evidence="1">CHB12</strain>
    </source>
</reference>
<accession>A0A916EKJ3</accession>
<name>A0A916EKJ3_9GLOM</name>
<sequence>MAGENSRVPNRGNQNTNFKSIQSNLYITICRDIYEIFRKYRYIKIHRKSSDGLRPLQIKYCSTGLNITNVFSRKTTALTKEE</sequence>
<evidence type="ECO:0000313" key="2">
    <source>
        <dbReference type="Proteomes" id="UP000684084"/>
    </source>
</evidence>
<protein>
    <submittedName>
        <fullName evidence="1">Uncharacterized protein</fullName>
    </submittedName>
</protein>
<organism evidence="1 2">
    <name type="scientific">Rhizophagus irregularis</name>
    <dbReference type="NCBI Taxonomy" id="588596"/>
    <lineage>
        <taxon>Eukaryota</taxon>
        <taxon>Fungi</taxon>
        <taxon>Fungi incertae sedis</taxon>
        <taxon>Mucoromycota</taxon>
        <taxon>Glomeromycotina</taxon>
        <taxon>Glomeromycetes</taxon>
        <taxon>Glomerales</taxon>
        <taxon>Glomeraceae</taxon>
        <taxon>Rhizophagus</taxon>
    </lineage>
</organism>
<comment type="caution">
    <text evidence="1">The sequence shown here is derived from an EMBL/GenBank/DDBJ whole genome shotgun (WGS) entry which is preliminary data.</text>
</comment>
<proteinExistence type="predicted"/>
<dbReference type="AlphaFoldDB" id="A0A916EKJ3"/>
<evidence type="ECO:0000313" key="1">
    <source>
        <dbReference type="EMBL" id="CAB5394444.1"/>
    </source>
</evidence>
<dbReference type="EMBL" id="CAGKOT010000089">
    <property type="protein sequence ID" value="CAB5394444.1"/>
    <property type="molecule type" value="Genomic_DNA"/>
</dbReference>
<dbReference type="Proteomes" id="UP000684084">
    <property type="component" value="Unassembled WGS sequence"/>
</dbReference>
<dbReference type="VEuPathDB" id="FungiDB:RhiirFUN_011896"/>
<gene>
    <name evidence="1" type="ORF">CHRIB12_LOCUS23328</name>
</gene>